<dbReference type="EMBL" id="WHWB01033516">
    <property type="protein sequence ID" value="KAJ7419365.1"/>
    <property type="molecule type" value="Genomic_DNA"/>
</dbReference>
<name>A0ABQ9DE04_9PASS</name>
<feature type="region of interest" description="Disordered" evidence="1">
    <location>
        <begin position="90"/>
        <end position="109"/>
    </location>
</feature>
<comment type="caution">
    <text evidence="2">The sequence shown here is derived from an EMBL/GenBank/DDBJ whole genome shotgun (WGS) entry which is preliminary data.</text>
</comment>
<reference evidence="2" key="1">
    <citation type="submission" date="2019-10" db="EMBL/GenBank/DDBJ databases">
        <authorList>
            <person name="Soares A.E.R."/>
            <person name="Aleixo A."/>
            <person name="Schneider P."/>
            <person name="Miyaki C.Y."/>
            <person name="Schneider M.P."/>
            <person name="Mello C."/>
            <person name="Vasconcelos A.T.R."/>
        </authorList>
    </citation>
    <scope>NUCLEOTIDE SEQUENCE</scope>
    <source>
        <tissue evidence="2">Muscle</tissue>
    </source>
</reference>
<protein>
    <submittedName>
        <fullName evidence="2">Rna-directed dna polymerase from mobile element jockey-like</fullName>
    </submittedName>
</protein>
<organism evidence="2 3">
    <name type="scientific">Willisornis vidua</name>
    <name type="common">Xingu scale-backed antbird</name>
    <dbReference type="NCBI Taxonomy" id="1566151"/>
    <lineage>
        <taxon>Eukaryota</taxon>
        <taxon>Metazoa</taxon>
        <taxon>Chordata</taxon>
        <taxon>Craniata</taxon>
        <taxon>Vertebrata</taxon>
        <taxon>Euteleostomi</taxon>
        <taxon>Archelosauria</taxon>
        <taxon>Archosauria</taxon>
        <taxon>Dinosauria</taxon>
        <taxon>Saurischia</taxon>
        <taxon>Theropoda</taxon>
        <taxon>Coelurosauria</taxon>
        <taxon>Aves</taxon>
        <taxon>Neognathae</taxon>
        <taxon>Neoaves</taxon>
        <taxon>Telluraves</taxon>
        <taxon>Australaves</taxon>
        <taxon>Passeriformes</taxon>
        <taxon>Thamnophilidae</taxon>
        <taxon>Willisornis</taxon>
    </lineage>
</organism>
<evidence type="ECO:0000256" key="1">
    <source>
        <dbReference type="SAM" id="MobiDB-lite"/>
    </source>
</evidence>
<evidence type="ECO:0000313" key="2">
    <source>
        <dbReference type="EMBL" id="KAJ7419365.1"/>
    </source>
</evidence>
<sequence length="109" mass="11841">MQHLGQVNTKYQYRLGYEQIESSSAGKDVGILVVERLDMSQQSVLAAQKANCILGCIKSSVASRLRKAILPLPHSGETPLVVLPLALGSPAQEEHQPVEVNPEQGHQDD</sequence>
<evidence type="ECO:0000313" key="3">
    <source>
        <dbReference type="Proteomes" id="UP001145742"/>
    </source>
</evidence>
<accession>A0ABQ9DE04</accession>
<keyword evidence="3" id="KW-1185">Reference proteome</keyword>
<dbReference type="Proteomes" id="UP001145742">
    <property type="component" value="Unassembled WGS sequence"/>
</dbReference>
<proteinExistence type="predicted"/>
<gene>
    <name evidence="2" type="ORF">WISP_54318</name>
</gene>